<dbReference type="OrthoDB" id="1914839at2759"/>
<dbReference type="Gene3D" id="1.25.40.10">
    <property type="entry name" value="Tetratricopeptide repeat domain"/>
    <property type="match status" value="1"/>
</dbReference>
<keyword evidence="4" id="KW-1185">Reference proteome</keyword>
<evidence type="ECO:0000313" key="3">
    <source>
        <dbReference type="EMBL" id="CEF99677.1"/>
    </source>
</evidence>
<evidence type="ECO:0000256" key="2">
    <source>
        <dbReference type="SAM" id="Phobius"/>
    </source>
</evidence>
<dbReference type="Proteomes" id="UP000009170">
    <property type="component" value="Unassembled WGS sequence"/>
</dbReference>
<evidence type="ECO:0000313" key="4">
    <source>
        <dbReference type="Proteomes" id="UP000009170"/>
    </source>
</evidence>
<feature type="transmembrane region" description="Helical" evidence="2">
    <location>
        <begin position="213"/>
        <end position="231"/>
    </location>
</feature>
<dbReference type="InterPro" id="IPR011990">
    <property type="entry name" value="TPR-like_helical_dom_sf"/>
</dbReference>
<keyword evidence="2" id="KW-0472">Membrane</keyword>
<keyword evidence="2" id="KW-0812">Transmembrane</keyword>
<dbReference type="FunCoup" id="A0A090MAC1">
    <property type="interactions" value="561"/>
</dbReference>
<feature type="transmembrane region" description="Helical" evidence="2">
    <location>
        <begin position="173"/>
        <end position="193"/>
    </location>
</feature>
<dbReference type="KEGG" id="ota:OT_ostta11g02260"/>
<dbReference type="AlphaFoldDB" id="A0A090MAC1"/>
<dbReference type="InParanoid" id="A0A090MAC1"/>
<reference evidence="3 4" key="2">
    <citation type="journal article" date="2014" name="BMC Genomics">
        <title>An improved genome of the model marine alga Ostreococcus tauri unfolds by assessing Illumina de novo assemblies.</title>
        <authorList>
            <person name="Blanc-Mathieu R."/>
            <person name="Verhelst B."/>
            <person name="Derelle E."/>
            <person name="Rombauts S."/>
            <person name="Bouget F.Y."/>
            <person name="Carre I."/>
            <person name="Chateau A."/>
            <person name="Eyre-Walker A."/>
            <person name="Grimsley N."/>
            <person name="Moreau H."/>
            <person name="Piegu B."/>
            <person name="Rivals E."/>
            <person name="Schackwitz W."/>
            <person name="Van de Peer Y."/>
            <person name="Piganeau G."/>
        </authorList>
    </citation>
    <scope>NUCLEOTIDE SEQUENCE [LARGE SCALE GENOMIC DNA]</scope>
    <source>
        <strain evidence="4">OTTH 0595 / CCAP 157/2 / RCC745</strain>
    </source>
</reference>
<proteinExistence type="predicted"/>
<name>A0A090MAC1_OSTTA</name>
<dbReference type="GeneID" id="9835878"/>
<protein>
    <submittedName>
        <fullName evidence="3">Tetratricopeptide-like helical</fullName>
    </submittedName>
</protein>
<dbReference type="PANTHER" id="PTHR35498:SF4">
    <property type="entry name" value="PROTEIN LOW PSII ACCUMULATION 1, CHLOROPLASTIC"/>
    <property type="match status" value="1"/>
</dbReference>
<comment type="caution">
    <text evidence="3">The sequence shown here is derived from an EMBL/GenBank/DDBJ whole genome shotgun (WGS) entry which is preliminary data.</text>
</comment>
<dbReference type="PANTHER" id="PTHR35498">
    <property type="entry name" value="PROTEIN LOW PSII ACCUMULATION 1, CHLOROPLASTIC"/>
    <property type="match status" value="1"/>
</dbReference>
<dbReference type="SUPFAM" id="SSF48452">
    <property type="entry name" value="TPR-like"/>
    <property type="match status" value="1"/>
</dbReference>
<sequence>MAMTMTMTMITTTTTTTTMTSPGAVGGRTTGRRGRVGGMMPRAVRDRSTEGYADAATAVNEGLRLFAGKEYEGATRAFGAALTMSPSEDEARAARYNRACGFVKLNEYDAARDDLIAAVNEHNLKFKVLMDDPDLDAFRSTTQYGEVAAAVKGGQGSNTMVNLRAEAQEPFRFFKLYLFGGLAAGAGLGLFIIGTRLVKALQGGEGAPDLTETVTNLGINTAGLIAFTLLLRGELKGREQIIKKVEREEELGRLGVTLGDGEKSVLFSRLRGSYRVFVVAGSEEHINKTLASLEKYKEKLTKSKVVVLPVSMDKTDAERGDLPFGQRSRRSKASKTTEMTAAAAAALLGDDKKLKLTPVDVGAWQKWIINQVELSGFDPTARDVFFGVAKNGTIWKSGAGIPNWAKMFEELPDEDSLQGKVTGV</sequence>
<organism evidence="3 4">
    <name type="scientific">Ostreococcus tauri</name>
    <name type="common">Marine green alga</name>
    <dbReference type="NCBI Taxonomy" id="70448"/>
    <lineage>
        <taxon>Eukaryota</taxon>
        <taxon>Viridiplantae</taxon>
        <taxon>Chlorophyta</taxon>
        <taxon>Mamiellophyceae</taxon>
        <taxon>Mamiellales</taxon>
        <taxon>Bathycoccaceae</taxon>
        <taxon>Ostreococcus</taxon>
    </lineage>
</organism>
<dbReference type="RefSeq" id="XP_003082046.2">
    <property type="nucleotide sequence ID" value="XM_003081998.2"/>
</dbReference>
<feature type="region of interest" description="Disordered" evidence="1">
    <location>
        <begin position="16"/>
        <end position="38"/>
    </location>
</feature>
<accession>A0A090MAC1</accession>
<gene>
    <name evidence="3" type="ORF">OT_ostta11g02260</name>
</gene>
<dbReference type="InterPro" id="IPR021883">
    <property type="entry name" value="LPA1-like"/>
</dbReference>
<reference evidence="4" key="1">
    <citation type="journal article" date="2006" name="Proc. Natl. Acad. Sci. U.S.A.">
        <title>Genome analysis of the smallest free-living eukaryote Ostreococcus tauri unveils many unique features.</title>
        <authorList>
            <person name="Derelle E."/>
            <person name="Ferraz C."/>
            <person name="Rombauts S."/>
            <person name="Rouze P."/>
            <person name="Worden A.Z."/>
            <person name="Robbens S."/>
            <person name="Partensky F."/>
            <person name="Degroeve S."/>
            <person name="Echeynie S."/>
            <person name="Cooke R."/>
            <person name="Saeys Y."/>
            <person name="Wuyts J."/>
            <person name="Jabbari K."/>
            <person name="Bowler C."/>
            <person name="Panaud O."/>
            <person name="Piegu B."/>
            <person name="Ball S.G."/>
            <person name="Ral J.-P."/>
            <person name="Bouget F.-Y."/>
            <person name="Piganeau G."/>
            <person name="De Baets B."/>
            <person name="Picard A."/>
            <person name="Delseny M."/>
            <person name="Demaille J."/>
            <person name="Van de Peer Y."/>
            <person name="Moreau H."/>
        </authorList>
    </citation>
    <scope>NUCLEOTIDE SEQUENCE [LARGE SCALE GENOMIC DNA]</scope>
    <source>
        <strain evidence="4">OTTH 0595 / CCAP 157/2 / RCC745</strain>
    </source>
</reference>
<dbReference type="STRING" id="70448.A0A090MAC1"/>
<dbReference type="Pfam" id="PF11998">
    <property type="entry name" value="DUF3493"/>
    <property type="match status" value="1"/>
</dbReference>
<dbReference type="EMBL" id="CAID01000011">
    <property type="protein sequence ID" value="CEF99677.1"/>
    <property type="molecule type" value="Genomic_DNA"/>
</dbReference>
<keyword evidence="2" id="KW-1133">Transmembrane helix</keyword>
<evidence type="ECO:0000256" key="1">
    <source>
        <dbReference type="SAM" id="MobiDB-lite"/>
    </source>
</evidence>